<gene>
    <name evidence="1" type="ORF">MGWOODY_Tha1492</name>
</gene>
<sequence>MSQNDRLIQGENAWWQAFDDAELSHWITTGLEQNYSLQAARARLEQSMASWRSSRSDNYPTLDASLGRSRTWTDSAVSQSTNNQWSAGLSTSYEVDLWGAIGAVNSQSEFTSYSREASIRTLANTVAGQVATAWLGLRKETQMLVLLNSQQQRIESALKVVQGRYQRGQTSVTDVWQQEQLLESIHADIITSEGQRSIYRQQLALWAGVGDAALTDEQINALAPLPTLSPLDGRVSSAALKKRPDVETAFYNLQAAGAGVAAAVANRYPRFTLSASYQGQDERFSNVLDNWVASLAGSLVLPLIDGGQRRAEVQRQQALETEAVANYQQTLLEAAQEVQEALITEQQSAALVESLTRQLTLSKQTQEVQNSSYRRGVTGFLELLSVQQDVLNLETRLLDATWAQVLARIQLYKSVSHGQFTEEGASQ</sequence>
<proteinExistence type="predicted"/>
<dbReference type="NCBIfam" id="TIGR01845">
    <property type="entry name" value="outer_NodT"/>
    <property type="match status" value="1"/>
</dbReference>
<dbReference type="InterPro" id="IPR003423">
    <property type="entry name" value="OMP_efflux"/>
</dbReference>
<dbReference type="Gene3D" id="1.20.1600.10">
    <property type="entry name" value="Outer membrane efflux proteins (OEP)"/>
    <property type="match status" value="1"/>
</dbReference>
<dbReference type="AlphaFoldDB" id="A0A161JZT4"/>
<dbReference type="InterPro" id="IPR010131">
    <property type="entry name" value="MdtP/NodT-like"/>
</dbReference>
<protein>
    <submittedName>
        <fullName evidence="1">Outer membrane protein</fullName>
    </submittedName>
</protein>
<dbReference type="SUPFAM" id="SSF56954">
    <property type="entry name" value="Outer membrane efflux proteins (OEP)"/>
    <property type="match status" value="1"/>
</dbReference>
<dbReference type="PANTHER" id="PTHR30203:SF33">
    <property type="entry name" value="BLR4455 PROTEIN"/>
    <property type="match status" value="1"/>
</dbReference>
<dbReference type="Gene3D" id="2.20.200.10">
    <property type="entry name" value="Outer membrane efflux proteins (OEP)"/>
    <property type="match status" value="1"/>
</dbReference>
<organism evidence="1">
    <name type="scientific">hydrothermal vent metagenome</name>
    <dbReference type="NCBI Taxonomy" id="652676"/>
    <lineage>
        <taxon>unclassified sequences</taxon>
        <taxon>metagenomes</taxon>
        <taxon>ecological metagenomes</taxon>
    </lineage>
</organism>
<dbReference type="PANTHER" id="PTHR30203">
    <property type="entry name" value="OUTER MEMBRANE CATION EFFLUX PROTEIN"/>
    <property type="match status" value="1"/>
</dbReference>
<evidence type="ECO:0000313" key="1">
    <source>
        <dbReference type="EMBL" id="CUS41266.1"/>
    </source>
</evidence>
<dbReference type="GO" id="GO:0015562">
    <property type="term" value="F:efflux transmembrane transporter activity"/>
    <property type="evidence" value="ECO:0007669"/>
    <property type="project" value="InterPro"/>
</dbReference>
<reference evidence="1" key="1">
    <citation type="submission" date="2015-10" db="EMBL/GenBank/DDBJ databases">
        <authorList>
            <person name="Gilbert D.G."/>
        </authorList>
    </citation>
    <scope>NUCLEOTIDE SEQUENCE</scope>
</reference>
<dbReference type="GO" id="GO:0016020">
    <property type="term" value="C:membrane"/>
    <property type="evidence" value="ECO:0007669"/>
    <property type="project" value="InterPro"/>
</dbReference>
<dbReference type="Pfam" id="PF02321">
    <property type="entry name" value="OEP"/>
    <property type="match status" value="2"/>
</dbReference>
<name>A0A161JZT4_9ZZZZ</name>
<dbReference type="EMBL" id="CZQC01000037">
    <property type="protein sequence ID" value="CUS41266.1"/>
    <property type="molecule type" value="Genomic_DNA"/>
</dbReference>
<accession>A0A161JZT4</accession>